<gene>
    <name evidence="2" type="ORF">UFOPK4201_02045</name>
</gene>
<reference evidence="2" key="1">
    <citation type="submission" date="2020-05" db="EMBL/GenBank/DDBJ databases">
        <authorList>
            <person name="Chiriac C."/>
            <person name="Salcher M."/>
            <person name="Ghai R."/>
            <person name="Kavagutti S V."/>
        </authorList>
    </citation>
    <scope>NUCLEOTIDE SEQUENCE</scope>
</reference>
<dbReference type="AlphaFoldDB" id="A0A6J6AS66"/>
<protein>
    <submittedName>
        <fullName evidence="2">Unannotated protein</fullName>
    </submittedName>
</protein>
<dbReference type="EMBL" id="CAEUNJ010000142">
    <property type="protein sequence ID" value="CAB4372992.1"/>
    <property type="molecule type" value="Genomic_DNA"/>
</dbReference>
<accession>A0A6J6AS66</accession>
<proteinExistence type="predicted"/>
<organism evidence="2">
    <name type="scientific">freshwater metagenome</name>
    <dbReference type="NCBI Taxonomy" id="449393"/>
    <lineage>
        <taxon>unclassified sequences</taxon>
        <taxon>metagenomes</taxon>
        <taxon>ecological metagenomes</taxon>
    </lineage>
</organism>
<sequence>MASEFPCSNFYWLVCSRCSRETNHLTIHASRRHRVLAHHVPSPCSSQRRSCWCRGVAWPFSNRRSIDRTCAASSRPRCTVTFRGNAPGRSHRCIAAPAVVTRERATSTLDPYWTIKAQEFYSSNLETRLAELLAIPTPPPSSYGDARSDRRSLARSTLARHDPDDHRCRASALSRCVRRVRTNGARSRPPHALGEFS</sequence>
<evidence type="ECO:0000313" key="2">
    <source>
        <dbReference type="EMBL" id="CAB4372992.1"/>
    </source>
</evidence>
<name>A0A6J6AS66_9ZZZZ</name>
<feature type="region of interest" description="Disordered" evidence="1">
    <location>
        <begin position="137"/>
        <end position="164"/>
    </location>
</feature>
<evidence type="ECO:0000256" key="1">
    <source>
        <dbReference type="SAM" id="MobiDB-lite"/>
    </source>
</evidence>